<gene>
    <name evidence="1" type="ORF">PS417_00255</name>
</gene>
<sequence length="67" mass="7434">MSTMLKNQWLPVFGPSNGFKDGVRYMMGADVDKLRTTLGNGDCSISAFALSAMRDWITTTGKEEKQQ</sequence>
<name>A0A1N7TWM4_9PSED</name>
<organism evidence="1 2">
    <name type="scientific">Pseudomonas simiae</name>
    <dbReference type="NCBI Taxonomy" id="321846"/>
    <lineage>
        <taxon>Bacteria</taxon>
        <taxon>Pseudomonadati</taxon>
        <taxon>Pseudomonadota</taxon>
        <taxon>Gammaproteobacteria</taxon>
        <taxon>Pseudomonadales</taxon>
        <taxon>Pseudomonadaceae</taxon>
        <taxon>Pseudomonas</taxon>
    </lineage>
</organism>
<evidence type="ECO:0000313" key="2">
    <source>
        <dbReference type="Proteomes" id="UP000027308"/>
    </source>
</evidence>
<accession>A0A1N7TWM4</accession>
<dbReference type="AlphaFoldDB" id="A0A1N7TWM4"/>
<evidence type="ECO:0000313" key="1">
    <source>
        <dbReference type="EMBL" id="AIB34017.1"/>
    </source>
</evidence>
<protein>
    <submittedName>
        <fullName evidence="1">Uncharacterized protein</fullName>
    </submittedName>
</protein>
<proteinExistence type="predicted"/>
<reference evidence="1 2" key="1">
    <citation type="submission" date="2014-05" db="EMBL/GenBank/DDBJ databases">
        <title>Pseudomonas simiae WCS417.</title>
        <authorList>
            <person name="Berendsen R.L."/>
        </authorList>
    </citation>
    <scope>NUCLEOTIDE SEQUENCE [LARGE SCALE GENOMIC DNA]</scope>
    <source>
        <strain evidence="1 2">WCS417</strain>
    </source>
</reference>
<dbReference type="EMBL" id="CP007637">
    <property type="protein sequence ID" value="AIB34017.1"/>
    <property type="molecule type" value="Genomic_DNA"/>
</dbReference>
<dbReference type="Proteomes" id="UP000027308">
    <property type="component" value="Chromosome"/>
</dbReference>